<dbReference type="AlphaFoldDB" id="A0A0D2AT15"/>
<evidence type="ECO:0000313" key="4">
    <source>
        <dbReference type="Proteomes" id="UP000053342"/>
    </source>
</evidence>
<organism evidence="3 4">
    <name type="scientific">Exophiala oligosperma</name>
    <dbReference type="NCBI Taxonomy" id="215243"/>
    <lineage>
        <taxon>Eukaryota</taxon>
        <taxon>Fungi</taxon>
        <taxon>Dikarya</taxon>
        <taxon>Ascomycota</taxon>
        <taxon>Pezizomycotina</taxon>
        <taxon>Eurotiomycetes</taxon>
        <taxon>Chaetothyriomycetidae</taxon>
        <taxon>Chaetothyriales</taxon>
        <taxon>Herpotrichiellaceae</taxon>
        <taxon>Exophiala</taxon>
    </lineage>
</organism>
<dbReference type="RefSeq" id="XP_016263202.1">
    <property type="nucleotide sequence ID" value="XM_016407598.1"/>
</dbReference>
<protein>
    <recommendedName>
        <fullName evidence="5">BZIP domain-containing protein</fullName>
    </recommendedName>
</protein>
<dbReference type="PANTHER" id="PTHR42070">
    <property type="entry name" value="FILAMENT ASSOCIATED PROTEIN, PUTATIVE (AFU_ORTHOLOGUE AFUA_8G06630)-RELATED"/>
    <property type="match status" value="1"/>
</dbReference>
<feature type="compositionally biased region" description="Polar residues" evidence="2">
    <location>
        <begin position="1"/>
        <end position="22"/>
    </location>
</feature>
<feature type="coiled-coil region" evidence="1">
    <location>
        <begin position="33"/>
        <end position="85"/>
    </location>
</feature>
<dbReference type="CDD" id="cd14688">
    <property type="entry name" value="bZIP_YAP"/>
    <property type="match status" value="1"/>
</dbReference>
<feature type="compositionally biased region" description="Low complexity" evidence="2">
    <location>
        <begin position="228"/>
        <end position="241"/>
    </location>
</feature>
<accession>A0A0D2AT15</accession>
<dbReference type="GeneID" id="27358549"/>
<dbReference type="VEuPathDB" id="FungiDB:PV06_06475"/>
<keyword evidence="1" id="KW-0175">Coiled coil</keyword>
<name>A0A0D2AT15_9EURO</name>
<evidence type="ECO:0000313" key="3">
    <source>
        <dbReference type="EMBL" id="KIW42986.1"/>
    </source>
</evidence>
<reference evidence="3 4" key="1">
    <citation type="submission" date="2015-01" db="EMBL/GenBank/DDBJ databases">
        <title>The Genome Sequence of Exophiala oligosperma CBS72588.</title>
        <authorList>
            <consortium name="The Broad Institute Genomics Platform"/>
            <person name="Cuomo C."/>
            <person name="de Hoog S."/>
            <person name="Gorbushina A."/>
            <person name="Stielow B."/>
            <person name="Teixiera M."/>
            <person name="Abouelleil A."/>
            <person name="Chapman S.B."/>
            <person name="Priest M."/>
            <person name="Young S.K."/>
            <person name="Wortman J."/>
            <person name="Nusbaum C."/>
            <person name="Birren B."/>
        </authorList>
    </citation>
    <scope>NUCLEOTIDE SEQUENCE [LARGE SCALE GENOMIC DNA]</scope>
    <source>
        <strain evidence="3 4">CBS 72588</strain>
    </source>
</reference>
<proteinExistence type="predicted"/>
<dbReference type="PANTHER" id="PTHR42070:SF1">
    <property type="entry name" value="FILAMENT ASSOCIATED PROTEIN, PUTATIVE (AFU_ORTHOLOGUE AFUA_8G06630)-RELATED"/>
    <property type="match status" value="1"/>
</dbReference>
<evidence type="ECO:0000256" key="1">
    <source>
        <dbReference type="SAM" id="Coils"/>
    </source>
</evidence>
<feature type="region of interest" description="Disordered" evidence="2">
    <location>
        <begin position="1"/>
        <end position="27"/>
    </location>
</feature>
<gene>
    <name evidence="3" type="ORF">PV06_06475</name>
</gene>
<sequence>MTSSSAPTLTEASNLNRNTLNQRASRARRRTYIRDLERRLHAHEAQGVQATAEVQAAARRVTEENRALKEEVRLLRERSEALEKALLASNRTEKDVGSETGYRGCGRGGRLRGSKRAPSTRAKSRRTGATRASPDYQQALTTPAGLVPAVSISTNALPSHRSGLSTSTPSPIAATTQLSNAEASMTSTYEDAMILITSPSDFPTPDLQGHPAPAPEYTYPSPAPTHSPSPSHSHPGSQPEPCRLPSRPNSTPCLQAALIIASMRGMPSNDITVETEILPELGC</sequence>
<feature type="region of interest" description="Disordered" evidence="2">
    <location>
        <begin position="197"/>
        <end position="249"/>
    </location>
</feature>
<dbReference type="Proteomes" id="UP000053342">
    <property type="component" value="Unassembled WGS sequence"/>
</dbReference>
<dbReference type="EMBL" id="KN847336">
    <property type="protein sequence ID" value="KIW42986.1"/>
    <property type="molecule type" value="Genomic_DNA"/>
</dbReference>
<evidence type="ECO:0008006" key="5">
    <source>
        <dbReference type="Google" id="ProtNLM"/>
    </source>
</evidence>
<feature type="region of interest" description="Disordered" evidence="2">
    <location>
        <begin position="91"/>
        <end position="134"/>
    </location>
</feature>
<evidence type="ECO:0000256" key="2">
    <source>
        <dbReference type="SAM" id="MobiDB-lite"/>
    </source>
</evidence>
<keyword evidence="4" id="KW-1185">Reference proteome</keyword>
<dbReference type="OrthoDB" id="4505928at2759"/>
<dbReference type="STRING" id="215243.A0A0D2AT15"/>
<dbReference type="HOGENOM" id="CLU_061210_0_0_1"/>